<evidence type="ECO:0000256" key="2">
    <source>
        <dbReference type="SAM" id="Phobius"/>
    </source>
</evidence>
<keyword evidence="2" id="KW-0472">Membrane</keyword>
<keyword evidence="2" id="KW-0812">Transmembrane</keyword>
<proteinExistence type="predicted"/>
<feature type="region of interest" description="Disordered" evidence="1">
    <location>
        <begin position="1"/>
        <end position="23"/>
    </location>
</feature>
<organism evidence="3 4">
    <name type="scientific">Acanthoscelides obtectus</name>
    <name type="common">Bean weevil</name>
    <name type="synonym">Bruchus obtectus</name>
    <dbReference type="NCBI Taxonomy" id="200917"/>
    <lineage>
        <taxon>Eukaryota</taxon>
        <taxon>Metazoa</taxon>
        <taxon>Ecdysozoa</taxon>
        <taxon>Arthropoda</taxon>
        <taxon>Hexapoda</taxon>
        <taxon>Insecta</taxon>
        <taxon>Pterygota</taxon>
        <taxon>Neoptera</taxon>
        <taxon>Endopterygota</taxon>
        <taxon>Coleoptera</taxon>
        <taxon>Polyphaga</taxon>
        <taxon>Cucujiformia</taxon>
        <taxon>Chrysomeloidea</taxon>
        <taxon>Chrysomelidae</taxon>
        <taxon>Bruchinae</taxon>
        <taxon>Bruchini</taxon>
        <taxon>Acanthoscelides</taxon>
    </lineage>
</organism>
<comment type="caution">
    <text evidence="3">The sequence shown here is derived from an EMBL/GenBank/DDBJ whole genome shotgun (WGS) entry which is preliminary data.</text>
</comment>
<evidence type="ECO:0000256" key="1">
    <source>
        <dbReference type="SAM" id="MobiDB-lite"/>
    </source>
</evidence>
<dbReference type="AlphaFoldDB" id="A0A9P0PLI0"/>
<evidence type="ECO:0000313" key="4">
    <source>
        <dbReference type="Proteomes" id="UP001152888"/>
    </source>
</evidence>
<gene>
    <name evidence="3" type="ORF">ACAOBT_LOCUS16732</name>
</gene>
<feature type="transmembrane region" description="Helical" evidence="2">
    <location>
        <begin position="51"/>
        <end position="70"/>
    </location>
</feature>
<dbReference type="EMBL" id="CAKOFQ010006982">
    <property type="protein sequence ID" value="CAH1985521.1"/>
    <property type="molecule type" value="Genomic_DNA"/>
</dbReference>
<accession>A0A9P0PLI0</accession>
<evidence type="ECO:0000313" key="3">
    <source>
        <dbReference type="EMBL" id="CAH1985521.1"/>
    </source>
</evidence>
<keyword evidence="4" id="KW-1185">Reference proteome</keyword>
<keyword evidence="2" id="KW-1133">Transmembrane helix</keyword>
<protein>
    <submittedName>
        <fullName evidence="3">Uncharacterized protein</fullName>
    </submittedName>
</protein>
<dbReference type="Proteomes" id="UP001152888">
    <property type="component" value="Unassembled WGS sequence"/>
</dbReference>
<sequence length="71" mass="7738">MQPTCLHSGSDCHVHRPQSSDGTAQTTFLAKTLGNIGMRCIFDHGLAEIPVAALGILETLFLHFIICIIFK</sequence>
<name>A0A9P0PLI0_ACAOB</name>
<reference evidence="3" key="1">
    <citation type="submission" date="2022-03" db="EMBL/GenBank/DDBJ databases">
        <authorList>
            <person name="Sayadi A."/>
        </authorList>
    </citation>
    <scope>NUCLEOTIDE SEQUENCE</scope>
</reference>